<keyword evidence="12 24" id="KW-0256">Endoplasmic reticulum</keyword>
<evidence type="ECO:0000256" key="6">
    <source>
        <dbReference type="ARBA" id="ARBA00004556"/>
    </source>
</evidence>
<keyword evidence="16 24" id="KW-0333">Golgi apparatus</keyword>
<evidence type="ECO:0000256" key="24">
    <source>
        <dbReference type="RuleBase" id="RU364101"/>
    </source>
</evidence>
<dbReference type="GO" id="GO:0005789">
    <property type="term" value="C:endoplasmic reticulum membrane"/>
    <property type="evidence" value="ECO:0007669"/>
    <property type="project" value="UniProtKB-SubCell"/>
</dbReference>
<feature type="region of interest" description="Disordered" evidence="25">
    <location>
        <begin position="299"/>
        <end position="333"/>
    </location>
</feature>
<dbReference type="GO" id="GO:0032580">
    <property type="term" value="C:Golgi cisterna membrane"/>
    <property type="evidence" value="ECO:0007669"/>
    <property type="project" value="UniProtKB-SubCell"/>
</dbReference>
<comment type="catalytic activity">
    <reaction evidence="22">
        <text>a 1,2-diacyl-sn-glycero-3-phospho-(1D-myo-inositol-3,5-bisphosphate) + H2O = a 1,2-diacyl-sn-glycero-3-phospho-(1D-myo-inositol-3-phosphate) + phosphate</text>
        <dbReference type="Rhea" id="RHEA:32955"/>
        <dbReference type="ChEBI" id="CHEBI:15377"/>
        <dbReference type="ChEBI" id="CHEBI:43474"/>
        <dbReference type="ChEBI" id="CHEBI:57923"/>
        <dbReference type="ChEBI" id="CHEBI:58088"/>
    </reaction>
    <physiologicalReaction direction="left-to-right" evidence="22">
        <dbReference type="Rhea" id="RHEA:32956"/>
    </physiologicalReaction>
</comment>
<dbReference type="Gene3D" id="3.60.10.10">
    <property type="entry name" value="Endonuclease/exonuclease/phosphatase"/>
    <property type="match status" value="1"/>
</dbReference>
<dbReference type="Pfam" id="PF22669">
    <property type="entry name" value="Exo_endo_phos2"/>
    <property type="match status" value="1"/>
</dbReference>
<feature type="compositionally biased region" description="Low complexity" evidence="25">
    <location>
        <begin position="1314"/>
        <end position="1324"/>
    </location>
</feature>
<dbReference type="GO" id="GO:0070971">
    <property type="term" value="C:endoplasmic reticulum exit site"/>
    <property type="evidence" value="ECO:0007669"/>
    <property type="project" value="UniProtKB-ARBA"/>
</dbReference>
<dbReference type="Proteomes" id="UP000796761">
    <property type="component" value="Unassembled WGS sequence"/>
</dbReference>
<evidence type="ECO:0000256" key="18">
    <source>
        <dbReference type="ARBA" id="ARBA00023136"/>
    </source>
</evidence>
<feature type="region of interest" description="Disordered" evidence="25">
    <location>
        <begin position="968"/>
        <end position="1112"/>
    </location>
</feature>
<feature type="region of interest" description="Disordered" evidence="25">
    <location>
        <begin position="492"/>
        <end position="616"/>
    </location>
</feature>
<keyword evidence="10" id="KW-0597">Phosphoprotein</keyword>
<comment type="catalytic activity">
    <reaction evidence="21">
        <text>a 1,2-diacyl-sn-glycero-3-phospho-(1D-myo-inositol-4,5-bisphosphate) + H2O = a 1,2-diacyl-sn-glycero-3-phospho-(1D-myo-inositol 4-phosphate) + phosphate</text>
        <dbReference type="Rhea" id="RHEA:22764"/>
        <dbReference type="ChEBI" id="CHEBI:15377"/>
        <dbReference type="ChEBI" id="CHEBI:43474"/>
        <dbReference type="ChEBI" id="CHEBI:58178"/>
        <dbReference type="ChEBI" id="CHEBI:58456"/>
        <dbReference type="EC" id="3.1.3.36"/>
    </reaction>
    <physiologicalReaction direction="left-to-right" evidence="21">
        <dbReference type="Rhea" id="RHEA:22765"/>
    </physiologicalReaction>
</comment>
<comment type="subunit">
    <text evidence="23">Interacts (when prenylated) with PDE6D; this is important for normal location in cilia.</text>
</comment>
<dbReference type="GO" id="GO:0004445">
    <property type="term" value="F:inositol-polyphosphate 5-phosphatase activity"/>
    <property type="evidence" value="ECO:0007669"/>
    <property type="project" value="InterPro"/>
</dbReference>
<feature type="compositionally biased region" description="Pro residues" evidence="25">
    <location>
        <begin position="49"/>
        <end position="60"/>
    </location>
</feature>
<dbReference type="Pfam" id="PF12932">
    <property type="entry name" value="Sec16"/>
    <property type="match status" value="1"/>
</dbReference>
<feature type="compositionally biased region" description="Low complexity" evidence="25">
    <location>
        <begin position="892"/>
        <end position="906"/>
    </location>
</feature>
<evidence type="ECO:0000256" key="23">
    <source>
        <dbReference type="ARBA" id="ARBA00061856"/>
    </source>
</evidence>
<feature type="compositionally biased region" description="Polar residues" evidence="25">
    <location>
        <begin position="924"/>
        <end position="945"/>
    </location>
</feature>
<feature type="region of interest" description="Disordered" evidence="25">
    <location>
        <begin position="2188"/>
        <end position="2271"/>
    </location>
</feature>
<dbReference type="GO" id="GO:0046856">
    <property type="term" value="P:phosphatidylinositol dephosphorylation"/>
    <property type="evidence" value="ECO:0007669"/>
    <property type="project" value="InterPro"/>
</dbReference>
<feature type="region of interest" description="Disordered" evidence="25">
    <location>
        <begin position="2293"/>
        <end position="2322"/>
    </location>
</feature>
<feature type="compositionally biased region" description="Polar residues" evidence="25">
    <location>
        <begin position="2371"/>
        <end position="2390"/>
    </location>
</feature>
<keyword evidence="19" id="KW-0966">Cell projection</keyword>
<feature type="compositionally biased region" description="Low complexity" evidence="25">
    <location>
        <begin position="765"/>
        <end position="774"/>
    </location>
</feature>
<dbReference type="GO" id="GO:0015031">
    <property type="term" value="P:protein transport"/>
    <property type="evidence" value="ECO:0007669"/>
    <property type="project" value="UniProtKB-KW"/>
</dbReference>
<evidence type="ECO:0000256" key="10">
    <source>
        <dbReference type="ARBA" id="ARBA00022553"/>
    </source>
</evidence>
<dbReference type="SMART" id="SM00128">
    <property type="entry name" value="IPPc"/>
    <property type="match status" value="1"/>
</dbReference>
<feature type="compositionally biased region" description="Basic and acidic residues" evidence="25">
    <location>
        <begin position="1279"/>
        <end position="1300"/>
    </location>
</feature>
<keyword evidence="9" id="KW-0963">Cytoplasm</keyword>
<evidence type="ECO:0000256" key="3">
    <source>
        <dbReference type="ARBA" id="ARBA00004406"/>
    </source>
</evidence>
<dbReference type="InterPro" id="IPR042478">
    <property type="entry name" value="INPP5E"/>
</dbReference>
<evidence type="ECO:0000256" key="14">
    <source>
        <dbReference type="ARBA" id="ARBA00022892"/>
    </source>
</evidence>
<dbReference type="CDD" id="cd09233">
    <property type="entry name" value="ACE1-Sec16-like"/>
    <property type="match status" value="1"/>
</dbReference>
<protein>
    <recommendedName>
        <fullName evidence="24">Protein transport protein sec16</fullName>
    </recommendedName>
</protein>
<feature type="region of interest" description="Disordered" evidence="25">
    <location>
        <begin position="143"/>
        <end position="222"/>
    </location>
</feature>
<keyword evidence="8 24" id="KW-0813">Transport</keyword>
<dbReference type="InterPro" id="IPR024298">
    <property type="entry name" value="Sec16_Sec23-bd"/>
</dbReference>
<feature type="compositionally biased region" description="Polar residues" evidence="25">
    <location>
        <begin position="31"/>
        <end position="43"/>
    </location>
</feature>
<feature type="region of interest" description="Disordered" evidence="25">
    <location>
        <begin position="765"/>
        <end position="800"/>
    </location>
</feature>
<name>A0A8K1GCC5_9PASS</name>
<keyword evidence="18 24" id="KW-0472">Membrane</keyword>
<dbReference type="GO" id="GO:0048471">
    <property type="term" value="C:perinuclear region of cytoplasm"/>
    <property type="evidence" value="ECO:0007669"/>
    <property type="project" value="UniProtKB-SubCell"/>
</dbReference>
<feature type="compositionally biased region" description="Polar residues" evidence="25">
    <location>
        <begin position="880"/>
        <end position="891"/>
    </location>
</feature>
<dbReference type="EMBL" id="SWJQ01000380">
    <property type="protein sequence ID" value="TRZ15205.1"/>
    <property type="molecule type" value="Genomic_DNA"/>
</dbReference>
<comment type="catalytic activity">
    <reaction evidence="20">
        <text>a 1,2-diacyl-sn-glycero-3-phospho-(1D-myo-inositol-3,4,5-trisphosphate) + H2O = a 1,2-diacyl-sn-glycero-3-phospho-(1D-myo-inositol-3,4-bisphosphate) + phosphate</text>
        <dbReference type="Rhea" id="RHEA:25528"/>
        <dbReference type="ChEBI" id="CHEBI:15377"/>
        <dbReference type="ChEBI" id="CHEBI:43474"/>
        <dbReference type="ChEBI" id="CHEBI:57658"/>
        <dbReference type="ChEBI" id="CHEBI:57836"/>
        <dbReference type="EC" id="3.1.3.86"/>
    </reaction>
    <physiologicalReaction direction="left-to-right" evidence="20">
        <dbReference type="Rhea" id="RHEA:25529"/>
    </physiologicalReaction>
</comment>
<feature type="compositionally biased region" description="Basic and acidic residues" evidence="25">
    <location>
        <begin position="2050"/>
        <end position="2062"/>
    </location>
</feature>
<comment type="subcellular location">
    <subcellularLocation>
        <location evidence="1">Cell projection</location>
        <location evidence="1">Cilium</location>
    </subcellularLocation>
    <subcellularLocation>
        <location evidence="4">Cytoplasm</location>
        <location evidence="4">Cytosol</location>
    </subcellularLocation>
    <subcellularLocation>
        <location evidence="6">Cytoplasm</location>
        <location evidence="6">Perinuclear region</location>
    </subcellularLocation>
    <subcellularLocation>
        <location evidence="3">Endoplasmic reticulum membrane</location>
        <topology evidence="3">Peripheral membrane protein</topology>
    </subcellularLocation>
    <subcellularLocation>
        <location evidence="24">Golgi apparatus membrane</location>
    </subcellularLocation>
    <subcellularLocation>
        <location evidence="2">Golgi apparatus</location>
        <location evidence="2">Golgi stack membrane</location>
        <topology evidence="2">Peripheral membrane protein</topology>
        <orientation evidence="2">Cytoplasmic side</orientation>
    </subcellularLocation>
    <subcellularLocation>
        <location evidence="5">Microsome membrane</location>
    </subcellularLocation>
</comment>
<evidence type="ECO:0000256" key="15">
    <source>
        <dbReference type="ARBA" id="ARBA00022927"/>
    </source>
</evidence>
<keyword evidence="17" id="KW-0443">Lipid metabolism</keyword>
<comment type="subunit">
    <text evidence="24">SEC16A and SEC16B are each present in multiple copies in a heteromeric complex.</text>
</comment>
<keyword evidence="11" id="KW-0378">Hydrolase</keyword>
<feature type="compositionally biased region" description="Pro residues" evidence="25">
    <location>
        <begin position="1061"/>
        <end position="1072"/>
    </location>
</feature>
<feature type="region of interest" description="Disordered" evidence="25">
    <location>
        <begin position="1922"/>
        <end position="1978"/>
    </location>
</feature>
<feature type="region of interest" description="Disordered" evidence="25">
    <location>
        <begin position="1160"/>
        <end position="1189"/>
    </location>
</feature>
<feature type="region of interest" description="Disordered" evidence="25">
    <location>
        <begin position="1270"/>
        <end position="1324"/>
    </location>
</feature>
<dbReference type="PANTHER" id="PTHR46625">
    <property type="entry name" value="72 KDA INOSITOL POLYPHOSPHATE 5-PHOSPHATASE"/>
    <property type="match status" value="1"/>
</dbReference>
<gene>
    <name evidence="27" type="ORF">HGM15179_011916</name>
</gene>
<evidence type="ECO:0000256" key="4">
    <source>
        <dbReference type="ARBA" id="ARBA00004514"/>
    </source>
</evidence>
<dbReference type="InterPro" id="IPR000300">
    <property type="entry name" value="IPPc"/>
</dbReference>
<evidence type="ECO:0000256" key="9">
    <source>
        <dbReference type="ARBA" id="ARBA00022490"/>
    </source>
</evidence>
<evidence type="ECO:0000256" key="8">
    <source>
        <dbReference type="ARBA" id="ARBA00022448"/>
    </source>
</evidence>
<dbReference type="GO" id="GO:0004439">
    <property type="term" value="F:phosphatidylinositol-4,5-bisphosphate 5-phosphatase activity"/>
    <property type="evidence" value="ECO:0007669"/>
    <property type="project" value="UniProtKB-EC"/>
</dbReference>
<evidence type="ECO:0000256" key="16">
    <source>
        <dbReference type="ARBA" id="ARBA00023034"/>
    </source>
</evidence>
<feature type="compositionally biased region" description="Polar residues" evidence="25">
    <location>
        <begin position="307"/>
        <end position="327"/>
    </location>
</feature>
<feature type="compositionally biased region" description="Polar residues" evidence="25">
    <location>
        <begin position="599"/>
        <end position="608"/>
    </location>
</feature>
<dbReference type="GO" id="GO:0007029">
    <property type="term" value="P:endoplasmic reticulum organization"/>
    <property type="evidence" value="ECO:0007669"/>
    <property type="project" value="UniProtKB-ARBA"/>
</dbReference>
<feature type="compositionally biased region" description="Basic and acidic residues" evidence="25">
    <location>
        <begin position="1165"/>
        <end position="1182"/>
    </location>
</feature>
<evidence type="ECO:0000256" key="5">
    <source>
        <dbReference type="ARBA" id="ARBA00004524"/>
    </source>
</evidence>
<keyword evidence="13" id="KW-0492">Microsome</keyword>
<comment type="function">
    <text evidence="24">Plays a role in the organization of the endoplasmic reticulum exit sites (ERES), also known as transitional endoplasmic reticulum (tER). Required for secretory cargo traffic from the endoplasmic reticulum to the Golgi apparatus.</text>
</comment>
<feature type="region of interest" description="Disordered" evidence="25">
    <location>
        <begin position="706"/>
        <end position="735"/>
    </location>
</feature>
<feature type="compositionally biased region" description="Low complexity" evidence="25">
    <location>
        <begin position="980"/>
        <end position="1008"/>
    </location>
</feature>
<dbReference type="PANTHER" id="PTHR46625:SF1">
    <property type="entry name" value="PHOSPHATIDYLINOSITOL POLYPHOSPHATE 5-PHOSPHATASE TYPE IV"/>
    <property type="match status" value="1"/>
</dbReference>
<evidence type="ECO:0000256" key="21">
    <source>
        <dbReference type="ARBA" id="ARBA00050516"/>
    </source>
</evidence>
<evidence type="ECO:0000256" key="1">
    <source>
        <dbReference type="ARBA" id="ARBA00004138"/>
    </source>
</evidence>
<feature type="region of interest" description="Disordered" evidence="25">
    <location>
        <begin position="2009"/>
        <end position="2144"/>
    </location>
</feature>
<dbReference type="GO" id="GO:0005930">
    <property type="term" value="C:axoneme"/>
    <property type="evidence" value="ECO:0007669"/>
    <property type="project" value="TreeGrafter"/>
</dbReference>
<evidence type="ECO:0000256" key="7">
    <source>
        <dbReference type="ARBA" id="ARBA00005927"/>
    </source>
</evidence>
<feature type="region of interest" description="Disordered" evidence="25">
    <location>
        <begin position="1"/>
        <end position="85"/>
    </location>
</feature>
<dbReference type="Pfam" id="PF12931">
    <property type="entry name" value="TPR_Sec16"/>
    <property type="match status" value="1"/>
</dbReference>
<dbReference type="GO" id="GO:0016192">
    <property type="term" value="P:vesicle-mediated transport"/>
    <property type="evidence" value="ECO:0007669"/>
    <property type="project" value="UniProtKB-KW"/>
</dbReference>
<reference evidence="27" key="1">
    <citation type="submission" date="2019-04" db="EMBL/GenBank/DDBJ databases">
        <title>Genome assembly of Zosterops borbonicus 15179.</title>
        <authorList>
            <person name="Leroy T."/>
            <person name="Anselmetti Y."/>
            <person name="Tilak M.-K."/>
            <person name="Nabholz B."/>
        </authorList>
    </citation>
    <scope>NUCLEOTIDE SEQUENCE</scope>
    <source>
        <strain evidence="27">HGM_15179</strain>
        <tissue evidence="27">Muscle</tissue>
    </source>
</reference>
<feature type="region of interest" description="Disordered" evidence="25">
    <location>
        <begin position="849"/>
        <end position="906"/>
    </location>
</feature>
<feature type="region of interest" description="Disordered" evidence="25">
    <location>
        <begin position="2334"/>
        <end position="2436"/>
    </location>
</feature>
<dbReference type="FunFam" id="3.60.10.10:FF:000039">
    <property type="entry name" value="72 kDa inositol polyphosphate 5-phosphatase"/>
    <property type="match status" value="1"/>
</dbReference>
<feature type="compositionally biased region" description="Polar residues" evidence="25">
    <location>
        <begin position="556"/>
        <end position="565"/>
    </location>
</feature>
<feature type="compositionally biased region" description="Polar residues" evidence="25">
    <location>
        <begin position="717"/>
        <end position="735"/>
    </location>
</feature>
<evidence type="ECO:0000256" key="19">
    <source>
        <dbReference type="ARBA" id="ARBA00023273"/>
    </source>
</evidence>
<feature type="region of interest" description="Disordered" evidence="25">
    <location>
        <begin position="924"/>
        <end position="952"/>
    </location>
</feature>
<feature type="compositionally biased region" description="Basic and acidic residues" evidence="25">
    <location>
        <begin position="2077"/>
        <end position="2098"/>
    </location>
</feature>
<feature type="region of interest" description="Disordered" evidence="25">
    <location>
        <begin position="1842"/>
        <end position="1877"/>
    </location>
</feature>
<feature type="compositionally biased region" description="Basic and acidic residues" evidence="25">
    <location>
        <begin position="2349"/>
        <end position="2362"/>
    </location>
</feature>
<dbReference type="GO" id="GO:0005829">
    <property type="term" value="C:cytosol"/>
    <property type="evidence" value="ECO:0007669"/>
    <property type="project" value="UniProtKB-SubCell"/>
</dbReference>
<dbReference type="FunFam" id="1.25.40.1030:FF:000002">
    <property type="entry name" value="Protein transport protein sec16"/>
    <property type="match status" value="1"/>
</dbReference>
<accession>A0A8K1GCC5</accession>
<evidence type="ECO:0000256" key="11">
    <source>
        <dbReference type="ARBA" id="ARBA00022801"/>
    </source>
</evidence>
<feature type="compositionally biased region" description="Low complexity" evidence="25">
    <location>
        <begin position="867"/>
        <end position="879"/>
    </location>
</feature>
<dbReference type="CDD" id="cd09095">
    <property type="entry name" value="INPP5c_INPP5E-like"/>
    <property type="match status" value="1"/>
</dbReference>
<dbReference type="GO" id="GO:0051668">
    <property type="term" value="P:localization within membrane"/>
    <property type="evidence" value="ECO:0007669"/>
    <property type="project" value="UniProtKB-ARBA"/>
</dbReference>
<dbReference type="GO" id="GO:0005634">
    <property type="term" value="C:nucleus"/>
    <property type="evidence" value="ECO:0007669"/>
    <property type="project" value="TreeGrafter"/>
</dbReference>
<evidence type="ECO:0000256" key="2">
    <source>
        <dbReference type="ARBA" id="ARBA00004344"/>
    </source>
</evidence>
<dbReference type="InterPro" id="IPR036691">
    <property type="entry name" value="Endo/exonu/phosph_ase_sf"/>
</dbReference>
<evidence type="ECO:0000256" key="20">
    <source>
        <dbReference type="ARBA" id="ARBA00023377"/>
    </source>
</evidence>
<dbReference type="GO" id="GO:0034485">
    <property type="term" value="F:phosphatidylinositol-3,4,5-trisphosphate 5-phosphatase activity"/>
    <property type="evidence" value="ECO:0007669"/>
    <property type="project" value="UniProtKB-EC"/>
</dbReference>
<evidence type="ECO:0000313" key="28">
    <source>
        <dbReference type="Proteomes" id="UP000796761"/>
    </source>
</evidence>
<keyword evidence="15 24" id="KW-0653">Protein transport</keyword>
<evidence type="ECO:0000256" key="25">
    <source>
        <dbReference type="SAM" id="MobiDB-lite"/>
    </source>
</evidence>
<comment type="similarity">
    <text evidence="7 24">Belongs to the SEC16 family.</text>
</comment>
<feature type="domain" description="Inositol polyphosphate-related phosphatase" evidence="26">
    <location>
        <begin position="2575"/>
        <end position="2877"/>
    </location>
</feature>
<proteinExistence type="inferred from homology"/>
<evidence type="ECO:0000256" key="12">
    <source>
        <dbReference type="ARBA" id="ARBA00022824"/>
    </source>
</evidence>
<evidence type="ECO:0000313" key="27">
    <source>
        <dbReference type="EMBL" id="TRZ15205.1"/>
    </source>
</evidence>
<dbReference type="OrthoDB" id="8918678at2759"/>
<feature type="compositionally biased region" description="Polar residues" evidence="25">
    <location>
        <begin position="575"/>
        <end position="587"/>
    </location>
</feature>
<keyword evidence="14 24" id="KW-0931">ER-Golgi transport</keyword>
<dbReference type="InterPro" id="IPR024340">
    <property type="entry name" value="Sec16_CCD"/>
</dbReference>
<keyword evidence="28" id="KW-1185">Reference proteome</keyword>
<evidence type="ECO:0000256" key="13">
    <source>
        <dbReference type="ARBA" id="ARBA00022848"/>
    </source>
</evidence>
<feature type="compositionally biased region" description="Low complexity" evidence="25">
    <location>
        <begin position="519"/>
        <end position="533"/>
    </location>
</feature>
<sequence length="2919" mass="317543">MYWRNSPLSKRANAAAAPVQPVTDPFAFGRQTPQGSPLDNPSKGNAPAFPQPAPLHPPPTRAGDSPHGPHSSLPAPVSQAGMSTSTFSNVPVPPLSLGYVINSAAEGLPNADLGLRGPAVPLHYNPGAAVENSFSVHPGMVNAANKPGARQDVGRDPNDAPSAPNTAALFPPPPQQPGSQWRPVPGNLQSPVRNFVPYPEPSPQTDVHNISQPSVSTSHPPPHTNVLQGPGHQGIPQNILQAPLSAGCEKNGRSGPANSSHHMNSVQPGNVFRQNTEMTNPWLSQPYQEQFYPQPPLQDSGFVLPTAQENNPKNQSPAMSETSNRSIPTDRDPGTLSMFFKGDEAENEEILSSEKNYVMEKTEFDACQQNSASPYHQPVHPQQVATNVLSQAQLGTGSAGEMVQKGMDGQYFPKLVSHQEAQAAKHSLFAGDDKAQIGDPAASSQYENVENLECIQNQEVLPSGPQNISASSPAADLYRYGSFPGQMLPKNAAVSHAEGGPNLEAPDSLPHPVRPDSVSSNYSTISHRSTSSSARPPEQAGTFIQQEIGKPEEESSASFFKQIDSSPLGGDSGELNLSKNYHGNLSQPPTPSPPKPTGVFQTSANSSFEPVRSHGVGIKPAEIDQAKMVVELRENHSNQKNIKKNTAVPAASPGNLEQPPDNLETIYMPQTVEVIQPPEEGLSNQQPCKPGTIAVQDGNITFENLENPPKMGEEEALQSQASSGYASLLSSPPTESLQNQPILIAQPNQSYNLAQPINFSISLSNQLSNNENNQPMKDSGVGDKPAMGPQTSHAGGENMPLPMMQVGSLLVNALPNTNLLKHNLLQSPVNSSDAASNQPANLLMKTPLNLTPEGQKNVNMEGLPEFSSKPGSNSSVSPGTNVPSGSASGPVNSIAQASNSANQSSSKEAAGALDFTVSRTLEKSSTSNSVQVHNQSPSGAPVQQGTSGGAGQVRAEVPDKQHFYQQVTKDVQHQAVAERAAQGALPPQPQMQAAQMQPPPSGQSSVPADSQVSTGAKAMQQGENQGLGNRAQPGAPQEAGSAQPRYDQTSPGKQPLSEQPPGAPAATAPPPTTAQTVPPSGQQDLQRPPPPQTPQEAFGPPQNPYYYYRHPYDTYQVPYPPPYPGDPRTAHLYYMDDSYGQYDPRYRHYDGGSAAYMEPGSYRYPEPERPSSRASHCSERPSSRQGYPEDYYGKSGWSDYYSGYYPNSYDYGDPSRWERYPYDPRYRDPRSYDQRYWYDAEHNPYQKREAYPYGSRSERYEDNWRYDPRFTGSFDDDSEPHRDPYGDDFDRRSVHSEHSGHSLRSSRSVHSHHSSFSSRSQQSQIYRSNHDLTGNAYDTPVQAVPLHTEYPYGGYDPSFDGQQPFTDYGYPAETGWSAVEQAPLRPSTPEKFSVPHICARFGPGGFLIKALPNLPSEGQPALVEIHSMETMLQHSPEQEEMRAFPGPLAKDETHKVDVINFAQSKAAQCFKNENLIDKESASLLWDFIVLLCRQNGTVVGTDLAELLLRDHKTVWLPGKSPNEANLIDFTNEALEQVEEESGEAQLSFLTDNLLTTVDSFEKETERFRELLLYGRKKDALESAMKHGLWGHALLLASKMDSRTHARVMTRFANSLPINDPLQTVYQLMSGRMPAASTCCGDEKWGDWRPHLAMVLSNLTNNVDLESRTIATMGDTLASKGLLDAAHFCYLMAQVGFGVYTRKTTKLVLIGSNHSLPFLKFATNEAIQRTEAYEYAQSLGSQPGCLPNFQVFKFIYACRLAEMGLAAQAFHYCEVISRTVLKDPHYYSPVLIGQLIQMSSQLRLFDPQIKEKPEQESFIEPSWLVTLRHVDGQIKEGAIAYTTDRSTPPPYECSTPSSELDRVSQCDGGGGRDVGPGAENPLLASLLPNMAQQMQSVQLMPSVPQAVLDGSAAMIPPGDQGSVPFYPVAPQPLGPGPGFAPQGFPNSYGTEPSPLYLGSTLPPGGPPQEVEPQPEEQKNLETGMQRIAPESPSQNSFPEQREDDFYGRMASMGYGRRSRTTSESSAHSAGRERSNSAAKQPSPPPSAPAGKETKKETKKEAAPRKTGGTWFRWLMGKGKNEAHLPDDKNKSIVWDEQKQRWVNLDEPEEESKPPPPPPTGFPKAAQAAAPPGPGGPPGASVNVFSRRAAGSRARYVDVLNPGGTKASGAVPAPSDLFAPLAPMPIPANVFVPNSVPGESQPMEGSGAAEHTPAANQTNTDPAAAVEPEYLNPAALPPGSGLHVPNPDGSQSGEPATAPPSGAPSAGAVPFYNPSQFAQHSRVCLTRSMEGGAVQDLQAKKAGKAAKKEAGGDGAPPKISTPISETLKLLPEELKANMKIKSITPRPPRKPRLERAASLDEKSWRKWRRFRTSQESLTDPNETSSSNGSLQEASPSPPSRGRASPCTPCCQQDSLHSSPDALEASPGGKSRGGASDLGKRASEISSAFGGLLRGKGFAGGKPRLSQIMPARPLPPMELNVASPSLRTANRIDADCLDYRHYSQHKFGRVSSSLSDSRLQGNGSLYDNCSTDSMKSTFSVLTPIRAKDVRSRSYLEGSLLASGALMGAEELSRYFPNRNMGIFVATWNMQGQKELPANLDDFLLPTDPDFAQDMYVIGVQEGCPDRREWEIRLQETLGPHYVLLHSAAHGVLYMSVFIRRDLIWFCSEVEYATVTTRIVSQIKTKGALGISFTFFGTSFLFITSHFTSGDSKVNERKLDYNKTIQALTLPKNVPDTNPYRSSASDVTTRFDEVFWFGDFNFRLNKDRETVDSILNQNPDTDVSKLLVYDQLTSEMSRGSIFKGFQEADIHFRPSYKFDIGKDSYDTTSKQRTPSYTDRVVFRSRYKDDIQAVKYSSCPVIKTSDHRPVFALFRVKVRPGRDKGTPQKIGSVIGLLSLEQDDEVIPRWVTPCQMVNYTGEMDP</sequence>
<dbReference type="SUPFAM" id="SSF56219">
    <property type="entry name" value="DNase I-like"/>
    <property type="match status" value="1"/>
</dbReference>
<dbReference type="Gene3D" id="1.25.40.1030">
    <property type="match status" value="1"/>
</dbReference>
<comment type="caution">
    <text evidence="27">The sequence shown here is derived from an EMBL/GenBank/DDBJ whole genome shotgun (WGS) entry which is preliminary data.</text>
</comment>
<evidence type="ECO:0000256" key="17">
    <source>
        <dbReference type="ARBA" id="ARBA00023098"/>
    </source>
</evidence>
<feature type="compositionally biased region" description="Polar residues" evidence="25">
    <location>
        <begin position="849"/>
        <end position="858"/>
    </location>
</feature>
<evidence type="ECO:0000256" key="22">
    <source>
        <dbReference type="ARBA" id="ARBA00052324"/>
    </source>
</evidence>
<dbReference type="GO" id="GO:0000139">
    <property type="term" value="C:Golgi membrane"/>
    <property type="evidence" value="ECO:0007669"/>
    <property type="project" value="UniProtKB-SubCell"/>
</dbReference>
<organism evidence="27 28">
    <name type="scientific">Zosterops borbonicus</name>
    <dbReference type="NCBI Taxonomy" id="364589"/>
    <lineage>
        <taxon>Eukaryota</taxon>
        <taxon>Metazoa</taxon>
        <taxon>Chordata</taxon>
        <taxon>Craniata</taxon>
        <taxon>Vertebrata</taxon>
        <taxon>Euteleostomi</taxon>
        <taxon>Archelosauria</taxon>
        <taxon>Archosauria</taxon>
        <taxon>Dinosauria</taxon>
        <taxon>Saurischia</taxon>
        <taxon>Theropoda</taxon>
        <taxon>Coelurosauria</taxon>
        <taxon>Aves</taxon>
        <taxon>Neognathae</taxon>
        <taxon>Neoaves</taxon>
        <taxon>Telluraves</taxon>
        <taxon>Australaves</taxon>
        <taxon>Passeriformes</taxon>
        <taxon>Sylvioidea</taxon>
        <taxon>Zosteropidae</taxon>
        <taxon>Zosterops</taxon>
    </lineage>
</organism>
<evidence type="ECO:0000259" key="26">
    <source>
        <dbReference type="SMART" id="SM00128"/>
    </source>
</evidence>